<feature type="chain" id="PRO_5023878334" description="Leucine-rich repeat-containing N-terminal plant-type domain-containing protein" evidence="12">
    <location>
        <begin position="23"/>
        <end position="896"/>
    </location>
</feature>
<dbReference type="SUPFAM" id="SSF52047">
    <property type="entry name" value="RNI-like"/>
    <property type="match status" value="1"/>
</dbReference>
<organism evidence="14 15">
    <name type="scientific">Nyssa sinensis</name>
    <dbReference type="NCBI Taxonomy" id="561372"/>
    <lineage>
        <taxon>Eukaryota</taxon>
        <taxon>Viridiplantae</taxon>
        <taxon>Streptophyta</taxon>
        <taxon>Embryophyta</taxon>
        <taxon>Tracheophyta</taxon>
        <taxon>Spermatophyta</taxon>
        <taxon>Magnoliopsida</taxon>
        <taxon>eudicotyledons</taxon>
        <taxon>Gunneridae</taxon>
        <taxon>Pentapetalae</taxon>
        <taxon>asterids</taxon>
        <taxon>Cornales</taxon>
        <taxon>Nyssaceae</taxon>
        <taxon>Nyssa</taxon>
    </lineage>
</organism>
<dbReference type="FunFam" id="3.80.10.10:FF:000453">
    <property type="entry name" value="Leucine-rich receptor-like protein kinase family protein"/>
    <property type="match status" value="1"/>
</dbReference>
<comment type="similarity">
    <text evidence="2">Belongs to the RLP family.</text>
</comment>
<keyword evidence="4" id="KW-0433">Leucine-rich repeat</keyword>
<dbReference type="Pfam" id="PF08263">
    <property type="entry name" value="LRRNT_2"/>
    <property type="match status" value="1"/>
</dbReference>
<gene>
    <name evidence="14" type="ORF">F0562_017553</name>
</gene>
<evidence type="ECO:0000256" key="5">
    <source>
        <dbReference type="ARBA" id="ARBA00022692"/>
    </source>
</evidence>
<dbReference type="AlphaFoldDB" id="A0A5J4ZFH1"/>
<evidence type="ECO:0000256" key="6">
    <source>
        <dbReference type="ARBA" id="ARBA00022729"/>
    </source>
</evidence>
<dbReference type="PANTHER" id="PTHR48063">
    <property type="entry name" value="LRR RECEPTOR-LIKE KINASE"/>
    <property type="match status" value="1"/>
</dbReference>
<evidence type="ECO:0000256" key="7">
    <source>
        <dbReference type="ARBA" id="ARBA00022737"/>
    </source>
</evidence>
<evidence type="ECO:0000256" key="3">
    <source>
        <dbReference type="ARBA" id="ARBA00022475"/>
    </source>
</evidence>
<name>A0A5J4ZFH1_9ASTE</name>
<dbReference type="InterPro" id="IPR032675">
    <property type="entry name" value="LRR_dom_sf"/>
</dbReference>
<dbReference type="SMART" id="SM00369">
    <property type="entry name" value="LRR_TYP"/>
    <property type="match status" value="6"/>
</dbReference>
<keyword evidence="5 11" id="KW-0812">Transmembrane</keyword>
<sequence length="896" mass="99131">MKHHTFVSLLFFFLFSLSVVTCCRENEREALLNFKSFLEDPSNRLSSWQGPNCCSWHGIYCSKSWHVVAVNLGNPAPARVILNGNKELVAMPTSISSALKGKISSSLFTLSHLRFLDLSFNNFTSSKIPSGLSNLTYLTHLNLSNAMFEDSIVAQFANLTSLRVLDLSCSYEVPDVSSISYNLTSVKLSDSWHSFIHRGSLSSSNLNWLEGLHNLRELRLSGVDLSEASQSNKWAETLSLLSNLRSLYLLNCRILSAIPINHLLNLTHLSSLRMDSNVFTPPIPNQLANLSSLLIFGIKHSHLAGSVPYLPQLKELYVGSNHDISINLNSMFAVPWPRLERLDIQFTRVFGSIPTSFSNTTSLVYFVADGCAIQGSIPPSIMNMTRLEWLQLNANEISGYLPSSISNLKSLRNLAFFQNSLEGSIPDSICENSSLQYLNLESNRLTGNLPDCIGQIPSLRHLYVYKNQMNGTITSLRSMFQNSTPLTVRIGFSGLTVKVDQSPFSPNFQPRVLELSSCNIGGGIPNFISNLNQLAYLVPNSLGNCTSLIFLNLGGNNLSGSIPSELGGAKNLSYLDLNGNHFDGHFPIFIQKLQMMEVMKLAHNKFEGKIPRFIGDLKNLRIISLAWNCFSGSIPEEITKLEKLQVMDFSNNKLSGPIPEKIDGMKMLTSRPTDGNLLGYAVSLLIAGVELDIVTKGRSYQLVAVYTYVSGIDLSCNTLTGNIPQEIGQLHGLYMLNLSHNGLSSEIPRSIAEMRGLESLDFSFNHLRGEIPRSLTLLDSLSYLNLSYNNFSGEIPRGMHFDTLSADGSAYIGNKFLCGAPGGMNCNKSVSSSIEKFDAEDSRLEILFYGVVGIGYGVGISGFFMILNLMKEKWRVSYSRAIDKIVMRIIQCLCKS</sequence>
<feature type="domain" description="Leucine-rich repeat-containing N-terminal plant-type" evidence="13">
    <location>
        <begin position="26"/>
        <end position="62"/>
    </location>
</feature>
<accession>A0A5J4ZFH1</accession>
<dbReference type="PANTHER" id="PTHR48063:SF84">
    <property type="entry name" value="LRR RECEPTOR-LIKE SERINE_THREONINE-PROTEIN KINASE FLS2"/>
    <property type="match status" value="1"/>
</dbReference>
<dbReference type="SUPFAM" id="SSF52058">
    <property type="entry name" value="L domain-like"/>
    <property type="match status" value="1"/>
</dbReference>
<dbReference type="Proteomes" id="UP000325577">
    <property type="component" value="Linkage Group LG8"/>
</dbReference>
<dbReference type="EMBL" id="CM018051">
    <property type="protein sequence ID" value="KAA8517260.1"/>
    <property type="molecule type" value="Genomic_DNA"/>
</dbReference>
<dbReference type="Gene3D" id="3.80.10.10">
    <property type="entry name" value="Ribonuclease Inhibitor"/>
    <property type="match status" value="4"/>
</dbReference>
<keyword evidence="6 12" id="KW-0732">Signal</keyword>
<dbReference type="InterPro" id="IPR046956">
    <property type="entry name" value="RLP23-like"/>
</dbReference>
<feature type="signal peptide" evidence="12">
    <location>
        <begin position="1"/>
        <end position="22"/>
    </location>
</feature>
<proteinExistence type="inferred from homology"/>
<dbReference type="GO" id="GO:0051707">
    <property type="term" value="P:response to other organism"/>
    <property type="evidence" value="ECO:0007669"/>
    <property type="project" value="UniProtKB-ARBA"/>
</dbReference>
<comment type="subcellular location">
    <subcellularLocation>
        <location evidence="1">Cell membrane</location>
        <topology evidence="1">Single-pass type I membrane protein</topology>
    </subcellularLocation>
</comment>
<dbReference type="OrthoDB" id="1600340at2759"/>
<evidence type="ECO:0000256" key="12">
    <source>
        <dbReference type="SAM" id="SignalP"/>
    </source>
</evidence>
<dbReference type="InterPro" id="IPR001611">
    <property type="entry name" value="Leu-rich_rpt"/>
</dbReference>
<keyword evidence="8 11" id="KW-1133">Transmembrane helix</keyword>
<evidence type="ECO:0000256" key="1">
    <source>
        <dbReference type="ARBA" id="ARBA00004251"/>
    </source>
</evidence>
<evidence type="ECO:0000259" key="13">
    <source>
        <dbReference type="Pfam" id="PF08263"/>
    </source>
</evidence>
<dbReference type="FunFam" id="3.80.10.10:FF:000213">
    <property type="entry name" value="Tyrosine-sulfated glycopeptide receptor 1"/>
    <property type="match status" value="1"/>
</dbReference>
<dbReference type="InterPro" id="IPR003591">
    <property type="entry name" value="Leu-rich_rpt_typical-subtyp"/>
</dbReference>
<dbReference type="GO" id="GO:0005886">
    <property type="term" value="C:plasma membrane"/>
    <property type="evidence" value="ECO:0007669"/>
    <property type="project" value="UniProtKB-SubCell"/>
</dbReference>
<reference evidence="14 15" key="1">
    <citation type="submission" date="2019-09" db="EMBL/GenBank/DDBJ databases">
        <title>A chromosome-level genome assembly of the Chinese tupelo Nyssa sinensis.</title>
        <authorList>
            <person name="Yang X."/>
            <person name="Kang M."/>
            <person name="Yang Y."/>
            <person name="Xiong H."/>
            <person name="Wang M."/>
            <person name="Zhang Z."/>
            <person name="Wang Z."/>
            <person name="Wu H."/>
            <person name="Ma T."/>
            <person name="Liu J."/>
            <person name="Xi Z."/>
        </authorList>
    </citation>
    <scope>NUCLEOTIDE SEQUENCE [LARGE SCALE GENOMIC DNA]</scope>
    <source>
        <strain evidence="14">J267</strain>
        <tissue evidence="14">Leaf</tissue>
    </source>
</reference>
<evidence type="ECO:0000256" key="9">
    <source>
        <dbReference type="ARBA" id="ARBA00023136"/>
    </source>
</evidence>
<dbReference type="InterPro" id="IPR013210">
    <property type="entry name" value="LRR_N_plant-typ"/>
</dbReference>
<feature type="transmembrane region" description="Helical" evidence="11">
    <location>
        <begin position="846"/>
        <end position="870"/>
    </location>
</feature>
<dbReference type="GO" id="GO:0009791">
    <property type="term" value="P:post-embryonic development"/>
    <property type="evidence" value="ECO:0007669"/>
    <property type="project" value="UniProtKB-ARBA"/>
</dbReference>
<evidence type="ECO:0000256" key="8">
    <source>
        <dbReference type="ARBA" id="ARBA00022989"/>
    </source>
</evidence>
<keyword evidence="15" id="KW-1185">Reference proteome</keyword>
<evidence type="ECO:0000256" key="2">
    <source>
        <dbReference type="ARBA" id="ARBA00009592"/>
    </source>
</evidence>
<evidence type="ECO:0000313" key="15">
    <source>
        <dbReference type="Proteomes" id="UP000325577"/>
    </source>
</evidence>
<dbReference type="GO" id="GO:0006952">
    <property type="term" value="P:defense response"/>
    <property type="evidence" value="ECO:0007669"/>
    <property type="project" value="UniProtKB-ARBA"/>
</dbReference>
<keyword evidence="10" id="KW-0325">Glycoprotein</keyword>
<evidence type="ECO:0000313" key="14">
    <source>
        <dbReference type="EMBL" id="KAA8517260.1"/>
    </source>
</evidence>
<evidence type="ECO:0000256" key="4">
    <source>
        <dbReference type="ARBA" id="ARBA00022614"/>
    </source>
</evidence>
<evidence type="ECO:0000256" key="11">
    <source>
        <dbReference type="SAM" id="Phobius"/>
    </source>
</evidence>
<evidence type="ECO:0000256" key="10">
    <source>
        <dbReference type="ARBA" id="ARBA00023180"/>
    </source>
</evidence>
<keyword evidence="9 11" id="KW-0472">Membrane</keyword>
<dbReference type="Pfam" id="PF00560">
    <property type="entry name" value="LRR_1"/>
    <property type="match status" value="10"/>
</dbReference>
<keyword evidence="3" id="KW-1003">Cell membrane</keyword>
<protein>
    <recommendedName>
        <fullName evidence="13">Leucine-rich repeat-containing N-terminal plant-type domain-containing protein</fullName>
    </recommendedName>
</protein>
<keyword evidence="7" id="KW-0677">Repeat</keyword>